<dbReference type="Proteomes" id="UP000245444">
    <property type="component" value="Chromosome"/>
</dbReference>
<dbReference type="OrthoDB" id="7997975at2"/>
<dbReference type="Pfam" id="PF13489">
    <property type="entry name" value="Methyltransf_23"/>
    <property type="match status" value="1"/>
</dbReference>
<evidence type="ECO:0008006" key="3">
    <source>
        <dbReference type="Google" id="ProtNLM"/>
    </source>
</evidence>
<dbReference type="KEGG" id="mtea:DK419_05950"/>
<dbReference type="InterPro" id="IPR029044">
    <property type="entry name" value="Nucleotide-diphossugar_trans"/>
</dbReference>
<evidence type="ECO:0000313" key="1">
    <source>
        <dbReference type="EMBL" id="AWN45918.1"/>
    </source>
</evidence>
<accession>A0A2U8WK19</accession>
<proteinExistence type="predicted"/>
<keyword evidence="2" id="KW-1185">Reference proteome</keyword>
<dbReference type="EMBL" id="CP029553">
    <property type="protein sequence ID" value="AWN45918.1"/>
    <property type="molecule type" value="Genomic_DNA"/>
</dbReference>
<dbReference type="RefSeq" id="WP_109958274.1">
    <property type="nucleotide sequence ID" value="NZ_CP029553.1"/>
</dbReference>
<dbReference type="SUPFAM" id="SSF53448">
    <property type="entry name" value="Nucleotide-diphospho-sugar transferases"/>
    <property type="match status" value="1"/>
</dbReference>
<protein>
    <recommendedName>
        <fullName evidence="3">Methyltransferase domain-containing protein</fullName>
    </recommendedName>
</protein>
<organism evidence="1 2">
    <name type="scientific">Methylobacterium terrae</name>
    <dbReference type="NCBI Taxonomy" id="2202827"/>
    <lineage>
        <taxon>Bacteria</taxon>
        <taxon>Pseudomonadati</taxon>
        <taxon>Pseudomonadota</taxon>
        <taxon>Alphaproteobacteria</taxon>
        <taxon>Hyphomicrobiales</taxon>
        <taxon>Methylobacteriaceae</taxon>
        <taxon>Methylobacterium</taxon>
    </lineage>
</organism>
<dbReference type="SUPFAM" id="SSF53335">
    <property type="entry name" value="S-adenosyl-L-methionine-dependent methyltransferases"/>
    <property type="match status" value="1"/>
</dbReference>
<dbReference type="AlphaFoldDB" id="A0A2U8WK19"/>
<dbReference type="InterPro" id="IPR029063">
    <property type="entry name" value="SAM-dependent_MTases_sf"/>
</dbReference>
<sequence>MKGEMPRSDQEGYVSDFELPDDYVTRKEEIYFDDVPQAHSDIIYQPEVYDFAEFLLKSTKRSKIIDIGCGSGRKLCSVQAEKRIGIDFGPNIAACKDLHGNQAEWHDADFTDASCISLSEMADYDSVVVCADVVEHIIDPGVLIALLKACFERGAIVVTSTPDRIRVRGDDHRGPPPNPSHIREWSLDEYKRLLIKQGLVPLFAGYTISDNINRQNKTIITIHDIRLQTIERASPAQRPLAIIAAYNEADVIEEVIADFVSHGCDVRLIDNWSSDGTWEAMLRVQGRFPGAITAERYPAEGPEATCEWQAILRRKAEIAAEFPGRWIIHSDADELRRCPFEGRTLAEGLSIAEDLGCTRVDFNVVNYLPTDEREYESGTLEKHFNFYEYETRSGHFPQKNAWLQGQKAVDLASTGGHTAVFPGAIDFCYRFLVKHYPIRSENHGRRKILTERQGRWSLRERQELGWHTHHDKYDADSRFTFDRSALLSHEEFWADNFLLLVSDLVERRVKAGHKP</sequence>
<gene>
    <name evidence="1" type="ORF">DK419_05950</name>
</gene>
<name>A0A2U8WK19_9HYPH</name>
<dbReference type="Gene3D" id="3.40.50.150">
    <property type="entry name" value="Vaccinia Virus protein VP39"/>
    <property type="match status" value="1"/>
</dbReference>
<evidence type="ECO:0000313" key="2">
    <source>
        <dbReference type="Proteomes" id="UP000245444"/>
    </source>
</evidence>
<reference evidence="1 2" key="1">
    <citation type="submission" date="2018-05" db="EMBL/GenBank/DDBJ databases">
        <title>Complete Genome Sequence of Methylobacterium sp. 17Sr1-28.</title>
        <authorList>
            <person name="Srinivasan S."/>
        </authorList>
    </citation>
    <scope>NUCLEOTIDE SEQUENCE [LARGE SCALE GENOMIC DNA]</scope>
    <source>
        <strain evidence="1 2">17Sr1-28</strain>
    </source>
</reference>